<dbReference type="InterPro" id="IPR010730">
    <property type="entry name" value="HET"/>
</dbReference>
<accession>A0A6A6HRJ7</accession>
<feature type="domain" description="Heterokaryon incompatibility" evidence="1">
    <location>
        <begin position="47"/>
        <end position="195"/>
    </location>
</feature>
<keyword evidence="3" id="KW-1185">Reference proteome</keyword>
<dbReference type="Proteomes" id="UP000800094">
    <property type="component" value="Unassembled WGS sequence"/>
</dbReference>
<dbReference type="AlphaFoldDB" id="A0A6A6HRJ7"/>
<dbReference type="PANTHER" id="PTHR33112:SF16">
    <property type="entry name" value="HETEROKARYON INCOMPATIBILITY DOMAIN-CONTAINING PROTEIN"/>
    <property type="match status" value="1"/>
</dbReference>
<dbReference type="PANTHER" id="PTHR33112">
    <property type="entry name" value="DOMAIN PROTEIN, PUTATIVE-RELATED"/>
    <property type="match status" value="1"/>
</dbReference>
<name>A0A6A6HRJ7_9PLEO</name>
<protein>
    <submittedName>
        <fullName evidence="2">HET-domain-containing protein</fullName>
    </submittedName>
</protein>
<dbReference type="GeneID" id="54587570"/>
<dbReference type="Pfam" id="PF06985">
    <property type="entry name" value="HET"/>
    <property type="match status" value="1"/>
</dbReference>
<evidence type="ECO:0000313" key="2">
    <source>
        <dbReference type="EMBL" id="KAF2240784.1"/>
    </source>
</evidence>
<sequence length="253" mass="29109">MRTCDARHVGACHTIIDPRLRIDPPQHLIFIDVANACLVRRPGRCKYVALSYVWGKSGTPFQTTKDNLDELLRPGALDRYRMSIPDTIRDSMAFVGSIGQRYLWVDRFAIIQDDNAHTNAQLKNMAGIYFNAYFTIVAAEGSDDTYGLRGLPSSARPRLLQARSLDFSSTSSFYYVLRSHHDTGKYDERGWTFQEYELSPRKVIFRNNGVEWNCCQYLWGEFEAKPHFRGRISHTPSYGFFRIEAVLFHGYAV</sequence>
<dbReference type="EMBL" id="ML987215">
    <property type="protein sequence ID" value="KAF2240784.1"/>
    <property type="molecule type" value="Genomic_DNA"/>
</dbReference>
<evidence type="ECO:0000259" key="1">
    <source>
        <dbReference type="Pfam" id="PF06985"/>
    </source>
</evidence>
<reference evidence="2" key="1">
    <citation type="journal article" date="2020" name="Stud. Mycol.">
        <title>101 Dothideomycetes genomes: a test case for predicting lifestyles and emergence of pathogens.</title>
        <authorList>
            <person name="Haridas S."/>
            <person name="Albert R."/>
            <person name="Binder M."/>
            <person name="Bloem J."/>
            <person name="Labutti K."/>
            <person name="Salamov A."/>
            <person name="Andreopoulos B."/>
            <person name="Baker S."/>
            <person name="Barry K."/>
            <person name="Bills G."/>
            <person name="Bluhm B."/>
            <person name="Cannon C."/>
            <person name="Castanera R."/>
            <person name="Culley D."/>
            <person name="Daum C."/>
            <person name="Ezra D."/>
            <person name="Gonzalez J."/>
            <person name="Henrissat B."/>
            <person name="Kuo A."/>
            <person name="Liang C."/>
            <person name="Lipzen A."/>
            <person name="Lutzoni F."/>
            <person name="Magnuson J."/>
            <person name="Mondo S."/>
            <person name="Nolan M."/>
            <person name="Ohm R."/>
            <person name="Pangilinan J."/>
            <person name="Park H.-J."/>
            <person name="Ramirez L."/>
            <person name="Alfaro M."/>
            <person name="Sun H."/>
            <person name="Tritt A."/>
            <person name="Yoshinaga Y."/>
            <person name="Zwiers L.-H."/>
            <person name="Turgeon B."/>
            <person name="Goodwin S."/>
            <person name="Spatafora J."/>
            <person name="Crous P."/>
            <person name="Grigoriev I."/>
        </authorList>
    </citation>
    <scope>NUCLEOTIDE SEQUENCE</scope>
    <source>
        <strain evidence="2">CBS 122368</strain>
    </source>
</reference>
<gene>
    <name evidence="2" type="ORF">BU26DRAFT_572397</name>
</gene>
<dbReference type="OrthoDB" id="5135333at2759"/>
<organism evidence="2 3">
    <name type="scientific">Trematosphaeria pertusa</name>
    <dbReference type="NCBI Taxonomy" id="390896"/>
    <lineage>
        <taxon>Eukaryota</taxon>
        <taxon>Fungi</taxon>
        <taxon>Dikarya</taxon>
        <taxon>Ascomycota</taxon>
        <taxon>Pezizomycotina</taxon>
        <taxon>Dothideomycetes</taxon>
        <taxon>Pleosporomycetidae</taxon>
        <taxon>Pleosporales</taxon>
        <taxon>Massarineae</taxon>
        <taxon>Trematosphaeriaceae</taxon>
        <taxon>Trematosphaeria</taxon>
    </lineage>
</organism>
<proteinExistence type="predicted"/>
<evidence type="ECO:0000313" key="3">
    <source>
        <dbReference type="Proteomes" id="UP000800094"/>
    </source>
</evidence>
<dbReference type="RefSeq" id="XP_033675788.1">
    <property type="nucleotide sequence ID" value="XM_033834240.1"/>
</dbReference>